<dbReference type="EMBL" id="MCGR01000013">
    <property type="protein sequence ID" value="ORY87396.1"/>
    <property type="molecule type" value="Genomic_DNA"/>
</dbReference>
<dbReference type="Pfam" id="PF08325">
    <property type="entry name" value="WLM"/>
    <property type="match status" value="1"/>
</dbReference>
<dbReference type="InterPro" id="IPR013536">
    <property type="entry name" value="WLM_dom"/>
</dbReference>
<dbReference type="InterPro" id="IPR053000">
    <property type="entry name" value="WSS1-like_metalloprotease"/>
</dbReference>
<evidence type="ECO:0000313" key="3">
    <source>
        <dbReference type="EMBL" id="ORY87396.1"/>
    </source>
</evidence>
<dbReference type="AlphaFoldDB" id="A0A1Y2FW35"/>
<dbReference type="STRING" id="106004.A0A1Y2FW35"/>
<dbReference type="GO" id="GO:0006281">
    <property type="term" value="P:DNA repair"/>
    <property type="evidence" value="ECO:0007669"/>
    <property type="project" value="TreeGrafter"/>
</dbReference>
<reference evidence="3 4" key="1">
    <citation type="submission" date="2016-07" db="EMBL/GenBank/DDBJ databases">
        <title>Pervasive Adenine N6-methylation of Active Genes in Fungi.</title>
        <authorList>
            <consortium name="DOE Joint Genome Institute"/>
            <person name="Mondo S.J."/>
            <person name="Dannebaum R.O."/>
            <person name="Kuo R.C."/>
            <person name="Labutti K."/>
            <person name="Haridas S."/>
            <person name="Kuo A."/>
            <person name="Salamov A."/>
            <person name="Ahrendt S.R."/>
            <person name="Lipzen A."/>
            <person name="Sullivan W."/>
            <person name="Andreopoulos W.B."/>
            <person name="Clum A."/>
            <person name="Lindquist E."/>
            <person name="Daum C."/>
            <person name="Ramamoorthy G.K."/>
            <person name="Gryganskyi A."/>
            <person name="Culley D."/>
            <person name="Magnuson J.K."/>
            <person name="James T.Y."/>
            <person name="O'Malley M.A."/>
            <person name="Stajich J.E."/>
            <person name="Spatafora J.W."/>
            <person name="Visel A."/>
            <person name="Grigoriev I.V."/>
        </authorList>
    </citation>
    <scope>NUCLEOTIDE SEQUENCE [LARGE SCALE GENOMIC DNA]</scope>
    <source>
        <strain evidence="3 4">62-1032</strain>
    </source>
</reference>
<feature type="region of interest" description="Disordered" evidence="1">
    <location>
        <begin position="169"/>
        <end position="234"/>
    </location>
</feature>
<sequence length="234" mass="26357">MPVGHMRINNPNPVPNPNITFIHSKPEYEDHEQALEILEALAAQFKPIMKEWGMGVNSLVEHEWNPQFAGRNWNAGETIEIVLRRPDGSFAPYQFLIYVMCHELAHIKEMNHAHDFQKINKRIRKQVSALRAKGYWGDGFWSAGKSLEYEGAMIPLGEDSPMFTCAGANTTRRRRQRVPGDPSKPRAARGAAKPGKTGRQTAIPRKPGGRVTKKDAFVGDGNRLSEDPEQSSFR</sequence>
<dbReference type="PROSITE" id="PS51397">
    <property type="entry name" value="WLM"/>
    <property type="match status" value="1"/>
</dbReference>
<accession>A0A1Y2FW35</accession>
<dbReference type="FunCoup" id="A0A1Y2FW35">
    <property type="interactions" value="144"/>
</dbReference>
<dbReference type="Proteomes" id="UP000193467">
    <property type="component" value="Unassembled WGS sequence"/>
</dbReference>
<dbReference type="OrthoDB" id="447842at2759"/>
<protein>
    <submittedName>
        <fullName evidence="3">WLM domain-domain-containing protein</fullName>
    </submittedName>
</protein>
<evidence type="ECO:0000313" key="4">
    <source>
        <dbReference type="Proteomes" id="UP000193467"/>
    </source>
</evidence>
<evidence type="ECO:0000259" key="2">
    <source>
        <dbReference type="PROSITE" id="PS51397"/>
    </source>
</evidence>
<evidence type="ECO:0000256" key="1">
    <source>
        <dbReference type="SAM" id="MobiDB-lite"/>
    </source>
</evidence>
<comment type="caution">
    <text evidence="3">The sequence shown here is derived from an EMBL/GenBank/DDBJ whole genome shotgun (WGS) entry which is preliminary data.</text>
</comment>
<proteinExistence type="predicted"/>
<dbReference type="InParanoid" id="A0A1Y2FW35"/>
<name>A0A1Y2FW35_9BASI</name>
<dbReference type="PANTHER" id="PTHR46622:SF1">
    <property type="entry name" value="DNA-DEPENDENT METALLOPROTEASE WSS1"/>
    <property type="match status" value="1"/>
</dbReference>
<dbReference type="GO" id="GO:0005634">
    <property type="term" value="C:nucleus"/>
    <property type="evidence" value="ECO:0007669"/>
    <property type="project" value="TreeGrafter"/>
</dbReference>
<dbReference type="Gene3D" id="3.30.2010.10">
    <property type="entry name" value="Metalloproteases ('zincins'), catalytic domain"/>
    <property type="match status" value="1"/>
</dbReference>
<dbReference type="GO" id="GO:0008237">
    <property type="term" value="F:metallopeptidase activity"/>
    <property type="evidence" value="ECO:0007669"/>
    <property type="project" value="TreeGrafter"/>
</dbReference>
<keyword evidence="4" id="KW-1185">Reference proteome</keyword>
<organism evidence="3 4">
    <name type="scientific">Leucosporidium creatinivorum</name>
    <dbReference type="NCBI Taxonomy" id="106004"/>
    <lineage>
        <taxon>Eukaryota</taxon>
        <taxon>Fungi</taxon>
        <taxon>Dikarya</taxon>
        <taxon>Basidiomycota</taxon>
        <taxon>Pucciniomycotina</taxon>
        <taxon>Microbotryomycetes</taxon>
        <taxon>Leucosporidiales</taxon>
        <taxon>Leucosporidium</taxon>
    </lineage>
</organism>
<dbReference type="PANTHER" id="PTHR46622">
    <property type="entry name" value="DNA-DEPENDENT METALLOPROTEASE WSS1"/>
    <property type="match status" value="1"/>
</dbReference>
<feature type="domain" description="WLM" evidence="2">
    <location>
        <begin position="10"/>
        <end position="187"/>
    </location>
</feature>
<gene>
    <name evidence="3" type="ORF">BCR35DRAFT_37727</name>
</gene>